<dbReference type="Pfam" id="PF08240">
    <property type="entry name" value="ADH_N"/>
    <property type="match status" value="1"/>
</dbReference>
<feature type="chain" id="PRO_5009235816" evidence="1">
    <location>
        <begin position="22"/>
        <end position="416"/>
    </location>
</feature>
<accession>A0A1G4J0Z6</accession>
<dbReference type="InterPro" id="IPR047122">
    <property type="entry name" value="Trans-enoyl_RdTase-like"/>
</dbReference>
<dbReference type="PANTHER" id="PTHR45348:SF2">
    <property type="entry name" value="ZINC-TYPE ALCOHOL DEHYDROGENASE-LIKE PROTEIN C2E1P3.01"/>
    <property type="match status" value="1"/>
</dbReference>
<proteinExistence type="predicted"/>
<evidence type="ECO:0000313" key="4">
    <source>
        <dbReference type="EMBL" id="SCU83273.1"/>
    </source>
</evidence>
<dbReference type="PANTHER" id="PTHR45348">
    <property type="entry name" value="HYPOTHETICAL OXIDOREDUCTASE (EUROFUNG)"/>
    <property type="match status" value="1"/>
</dbReference>
<organism evidence="4 5">
    <name type="scientific">Lachancea nothofagi CBS 11611</name>
    <dbReference type="NCBI Taxonomy" id="1266666"/>
    <lineage>
        <taxon>Eukaryota</taxon>
        <taxon>Fungi</taxon>
        <taxon>Dikarya</taxon>
        <taxon>Ascomycota</taxon>
        <taxon>Saccharomycotina</taxon>
        <taxon>Saccharomycetes</taxon>
        <taxon>Saccharomycetales</taxon>
        <taxon>Saccharomycetaceae</taxon>
        <taxon>Lachancea</taxon>
    </lineage>
</organism>
<evidence type="ECO:0000259" key="3">
    <source>
        <dbReference type="Pfam" id="PF08240"/>
    </source>
</evidence>
<sequence>MPLSWCSLVILSLQLLQMLKRHFKGLEAITVIEPKEVPQPFKKIKSKGSSCGDLAGQLPLLQTALVVKSFDDELDVSKDIRIPHQLNDFEVLIQNKYVGLNHVDWKSKTYRFNIYSFPWINGRESSGLVVKRGKKVDGVRFPIGTEVFIASTSYRNLESSTFQEYTVFDSRPVWRIPEERVAGGTFRKKFGLDFAGGIGVGLVTAGSALSPFIKYERTTSEPIEKKNIVIWGGSSSVGIYAIQLARSSGSFDKIIAVSSAKYTSYLEELGATHVIDRMKGESIISKEVGDLCAEGVHYGLDTISKSTATSLFRILQNGPNYEKTLVCLVDGPDSALASEQTNIAVEKVNVKRFHEDISYGESFVRYTSQLLETDALKPIRGLRIFKGLDNFGHSIAIGLRELKEHGAGAEKFVVGI</sequence>
<dbReference type="Proteomes" id="UP000189911">
    <property type="component" value="Chromosome B"/>
</dbReference>
<gene>
    <name evidence="4" type="ORF">LANO_0B08768G</name>
</gene>
<evidence type="ECO:0000313" key="5">
    <source>
        <dbReference type="Proteomes" id="UP000189911"/>
    </source>
</evidence>
<keyword evidence="5" id="KW-1185">Reference proteome</keyword>
<dbReference type="Gene3D" id="3.40.50.720">
    <property type="entry name" value="NAD(P)-binding Rossmann-like Domain"/>
    <property type="match status" value="1"/>
</dbReference>
<feature type="domain" description="Alcohol dehydrogenase-like N-terminal" evidence="3">
    <location>
        <begin position="89"/>
        <end position="177"/>
    </location>
</feature>
<protein>
    <submittedName>
        <fullName evidence="4">LANO_0B08768g1_1</fullName>
    </submittedName>
</protein>
<feature type="domain" description="Alcohol dehydrogenase-like C-terminal" evidence="2">
    <location>
        <begin position="237"/>
        <end position="318"/>
    </location>
</feature>
<evidence type="ECO:0000256" key="1">
    <source>
        <dbReference type="SAM" id="SignalP"/>
    </source>
</evidence>
<keyword evidence="1" id="KW-0732">Signal</keyword>
<dbReference type="GO" id="GO:0016651">
    <property type="term" value="F:oxidoreductase activity, acting on NAD(P)H"/>
    <property type="evidence" value="ECO:0007669"/>
    <property type="project" value="InterPro"/>
</dbReference>
<dbReference type="Gene3D" id="3.90.180.10">
    <property type="entry name" value="Medium-chain alcohol dehydrogenases, catalytic domain"/>
    <property type="match status" value="1"/>
</dbReference>
<dbReference type="AlphaFoldDB" id="A0A1G4J0Z6"/>
<dbReference type="InterPro" id="IPR011032">
    <property type="entry name" value="GroES-like_sf"/>
</dbReference>
<dbReference type="InterPro" id="IPR013149">
    <property type="entry name" value="ADH-like_C"/>
</dbReference>
<dbReference type="OrthoDB" id="48317at2759"/>
<dbReference type="SUPFAM" id="SSF50129">
    <property type="entry name" value="GroES-like"/>
    <property type="match status" value="1"/>
</dbReference>
<feature type="signal peptide" evidence="1">
    <location>
        <begin position="1"/>
        <end position="21"/>
    </location>
</feature>
<dbReference type="InterPro" id="IPR013154">
    <property type="entry name" value="ADH-like_N"/>
</dbReference>
<reference evidence="5" key="1">
    <citation type="submission" date="2016-03" db="EMBL/GenBank/DDBJ databases">
        <authorList>
            <person name="Devillers Hugo."/>
        </authorList>
    </citation>
    <scope>NUCLEOTIDE SEQUENCE [LARGE SCALE GENOMIC DNA]</scope>
</reference>
<dbReference type="EMBL" id="LT598450">
    <property type="protein sequence ID" value="SCU83273.1"/>
    <property type="molecule type" value="Genomic_DNA"/>
</dbReference>
<dbReference type="Pfam" id="PF00107">
    <property type="entry name" value="ADH_zinc_N"/>
    <property type="match status" value="1"/>
</dbReference>
<evidence type="ECO:0000259" key="2">
    <source>
        <dbReference type="Pfam" id="PF00107"/>
    </source>
</evidence>
<name>A0A1G4J0Z6_9SACH</name>
<dbReference type="CDD" id="cd08249">
    <property type="entry name" value="enoyl_reductase_like"/>
    <property type="match status" value="1"/>
</dbReference>
<dbReference type="InterPro" id="IPR036291">
    <property type="entry name" value="NAD(P)-bd_dom_sf"/>
</dbReference>
<dbReference type="SUPFAM" id="SSF51735">
    <property type="entry name" value="NAD(P)-binding Rossmann-fold domains"/>
    <property type="match status" value="1"/>
</dbReference>